<dbReference type="Gene3D" id="3.40.20.10">
    <property type="entry name" value="Severin"/>
    <property type="match status" value="1"/>
</dbReference>
<accession>A0AAV8ZXQ5</accession>
<evidence type="ECO:0000313" key="1">
    <source>
        <dbReference type="EMBL" id="KAJ8972586.1"/>
    </source>
</evidence>
<keyword evidence="2" id="KW-1185">Reference proteome</keyword>
<sequence>MIGLHATQEEINSTTLKLNEIDDELGQLGFQARIIQGRETAHFLQLFKGKLIVFKGRGTDYDGKLINTTNFRQSFFT</sequence>
<dbReference type="SUPFAM" id="SSF55753">
    <property type="entry name" value="Actin depolymerizing proteins"/>
    <property type="match status" value="1"/>
</dbReference>
<dbReference type="AlphaFoldDB" id="A0AAV8ZXQ5"/>
<gene>
    <name evidence="1" type="ORF">NQ314_000114</name>
</gene>
<dbReference type="InterPro" id="IPR029006">
    <property type="entry name" value="ADF-H/Gelsolin-like_dom_sf"/>
</dbReference>
<comment type="caution">
    <text evidence="1">The sequence shown here is derived from an EMBL/GenBank/DDBJ whole genome shotgun (WGS) entry which is preliminary data.</text>
</comment>
<name>A0AAV8ZXQ5_9CUCU</name>
<dbReference type="Proteomes" id="UP001162156">
    <property type="component" value="Unassembled WGS sequence"/>
</dbReference>
<dbReference type="EMBL" id="JANEYF010000035">
    <property type="protein sequence ID" value="KAJ8972586.1"/>
    <property type="molecule type" value="Genomic_DNA"/>
</dbReference>
<protein>
    <submittedName>
        <fullName evidence="1">Uncharacterized protein</fullName>
    </submittedName>
</protein>
<reference evidence="1" key="1">
    <citation type="journal article" date="2023" name="Insect Mol. Biol.">
        <title>Genome sequencing provides insights into the evolution of gene families encoding plant cell wall-degrading enzymes in longhorned beetles.</title>
        <authorList>
            <person name="Shin N.R."/>
            <person name="Okamura Y."/>
            <person name="Kirsch R."/>
            <person name="Pauchet Y."/>
        </authorList>
    </citation>
    <scope>NUCLEOTIDE SEQUENCE</scope>
    <source>
        <strain evidence="1">RBIC_L_NR</strain>
    </source>
</reference>
<proteinExistence type="predicted"/>
<organism evidence="1 2">
    <name type="scientific">Rhamnusium bicolor</name>
    <dbReference type="NCBI Taxonomy" id="1586634"/>
    <lineage>
        <taxon>Eukaryota</taxon>
        <taxon>Metazoa</taxon>
        <taxon>Ecdysozoa</taxon>
        <taxon>Arthropoda</taxon>
        <taxon>Hexapoda</taxon>
        <taxon>Insecta</taxon>
        <taxon>Pterygota</taxon>
        <taxon>Neoptera</taxon>
        <taxon>Endopterygota</taxon>
        <taxon>Coleoptera</taxon>
        <taxon>Polyphaga</taxon>
        <taxon>Cucujiformia</taxon>
        <taxon>Chrysomeloidea</taxon>
        <taxon>Cerambycidae</taxon>
        <taxon>Lepturinae</taxon>
        <taxon>Rhagiini</taxon>
        <taxon>Rhamnusium</taxon>
    </lineage>
</organism>
<evidence type="ECO:0000313" key="2">
    <source>
        <dbReference type="Proteomes" id="UP001162156"/>
    </source>
</evidence>